<feature type="domain" description="Headcase N-terminal" evidence="2">
    <location>
        <begin position="78"/>
        <end position="127"/>
    </location>
</feature>
<keyword evidence="4" id="KW-1185">Reference proteome</keyword>
<comment type="caution">
    <text evidence="3">The sequence shown here is derived from an EMBL/GenBank/DDBJ whole genome shotgun (WGS) entry which is preliminary data.</text>
</comment>
<dbReference type="AlphaFoldDB" id="A0AAN8J0U5"/>
<organism evidence="3 4">
    <name type="scientific">Trichostrongylus colubriformis</name>
    <name type="common">Black scour worm</name>
    <dbReference type="NCBI Taxonomy" id="6319"/>
    <lineage>
        <taxon>Eukaryota</taxon>
        <taxon>Metazoa</taxon>
        <taxon>Ecdysozoa</taxon>
        <taxon>Nematoda</taxon>
        <taxon>Chromadorea</taxon>
        <taxon>Rhabditida</taxon>
        <taxon>Rhabditina</taxon>
        <taxon>Rhabditomorpha</taxon>
        <taxon>Strongyloidea</taxon>
        <taxon>Trichostrongylidae</taxon>
        <taxon>Trichostrongylus</taxon>
    </lineage>
</organism>
<dbReference type="Proteomes" id="UP001331761">
    <property type="component" value="Unassembled WGS sequence"/>
</dbReference>
<protein>
    <recommendedName>
        <fullName evidence="2">Headcase N-terminal domain-containing protein</fullName>
    </recommendedName>
</protein>
<dbReference type="Pfam" id="PF15353">
    <property type="entry name" value="HECA_N"/>
    <property type="match status" value="1"/>
</dbReference>
<proteinExistence type="predicted"/>
<accession>A0AAN8J0U5</accession>
<reference evidence="3 4" key="1">
    <citation type="submission" date="2019-10" db="EMBL/GenBank/DDBJ databases">
        <title>Assembly and Annotation for the nematode Trichostrongylus colubriformis.</title>
        <authorList>
            <person name="Martin J."/>
        </authorList>
    </citation>
    <scope>NUCLEOTIDE SEQUENCE [LARGE SCALE GENOMIC DNA]</scope>
    <source>
        <strain evidence="3">G859</strain>
        <tissue evidence="3">Whole worm</tissue>
    </source>
</reference>
<feature type="region of interest" description="Disordered" evidence="1">
    <location>
        <begin position="41"/>
        <end position="67"/>
    </location>
</feature>
<dbReference type="InterPro" id="IPR054537">
    <property type="entry name" value="HECA_N"/>
</dbReference>
<evidence type="ECO:0000256" key="1">
    <source>
        <dbReference type="SAM" id="MobiDB-lite"/>
    </source>
</evidence>
<name>A0AAN8J0U5_TRICO</name>
<feature type="non-terminal residue" evidence="3">
    <location>
        <position position="130"/>
    </location>
</feature>
<evidence type="ECO:0000313" key="3">
    <source>
        <dbReference type="EMBL" id="KAK5972859.1"/>
    </source>
</evidence>
<evidence type="ECO:0000259" key="2">
    <source>
        <dbReference type="Pfam" id="PF15353"/>
    </source>
</evidence>
<evidence type="ECO:0000313" key="4">
    <source>
        <dbReference type="Proteomes" id="UP001331761"/>
    </source>
</evidence>
<gene>
    <name evidence="3" type="ORF">GCK32_019851</name>
</gene>
<sequence>MIVSYCIPLNTQFRSHFETHDQLALHHLFTKLDYTDDLPMGSARKHDRARGKDKASKVASVPPPTPSVTKVCGCPVPDPIRCFVGTPLPDGADGVRMECSNEKCPFADVLLHQRCFEAFEEHLLKVIGGL</sequence>
<dbReference type="EMBL" id="WIXE01016201">
    <property type="protein sequence ID" value="KAK5972859.1"/>
    <property type="molecule type" value="Genomic_DNA"/>
</dbReference>